<evidence type="ECO:0000256" key="2">
    <source>
        <dbReference type="SAM" id="SignalP"/>
    </source>
</evidence>
<name>A0ABU3BBT4_9GAMM</name>
<feature type="domain" description="Peptidoglycan binding-like" evidence="3">
    <location>
        <begin position="363"/>
        <end position="418"/>
    </location>
</feature>
<dbReference type="InterPro" id="IPR023346">
    <property type="entry name" value="Lysozyme-like_dom_sf"/>
</dbReference>
<dbReference type="InterPro" id="IPR002477">
    <property type="entry name" value="Peptidoglycan-bd-like"/>
</dbReference>
<feature type="compositionally biased region" description="Low complexity" evidence="1">
    <location>
        <begin position="20"/>
        <end position="46"/>
    </location>
</feature>
<evidence type="ECO:0000259" key="4">
    <source>
        <dbReference type="Pfam" id="PF13406"/>
    </source>
</evidence>
<dbReference type="PANTHER" id="PTHR30163:SF8">
    <property type="entry name" value="LYTIC MUREIN TRANSGLYCOSYLASE"/>
    <property type="match status" value="1"/>
</dbReference>
<gene>
    <name evidence="5" type="ORF">RM531_14695</name>
</gene>
<dbReference type="PANTHER" id="PTHR30163">
    <property type="entry name" value="MEMBRANE-BOUND LYTIC MUREIN TRANSGLYCOSYLASE B"/>
    <property type="match status" value="1"/>
</dbReference>
<feature type="signal peptide" evidence="2">
    <location>
        <begin position="1"/>
        <end position="26"/>
    </location>
</feature>
<protein>
    <submittedName>
        <fullName evidence="5">Lytic murein transglycosylase</fullName>
    </submittedName>
</protein>
<dbReference type="Pfam" id="PF01471">
    <property type="entry name" value="PG_binding_1"/>
    <property type="match status" value="1"/>
</dbReference>
<dbReference type="NCBIfam" id="TIGR02283">
    <property type="entry name" value="MltB_2"/>
    <property type="match status" value="1"/>
</dbReference>
<accession>A0ABU3BBT4</accession>
<dbReference type="Gene3D" id="1.10.530.10">
    <property type="match status" value="1"/>
</dbReference>
<feature type="chain" id="PRO_5046510992" evidence="2">
    <location>
        <begin position="27"/>
        <end position="425"/>
    </location>
</feature>
<evidence type="ECO:0000259" key="3">
    <source>
        <dbReference type="Pfam" id="PF01471"/>
    </source>
</evidence>
<keyword evidence="2" id="KW-0732">Signal</keyword>
<dbReference type="EMBL" id="JAVRHY010000019">
    <property type="protein sequence ID" value="MDT0619724.1"/>
    <property type="molecule type" value="Genomic_DNA"/>
</dbReference>
<dbReference type="Gene3D" id="1.10.8.350">
    <property type="entry name" value="Bacterial muramidase"/>
    <property type="match status" value="1"/>
</dbReference>
<dbReference type="CDD" id="cd13399">
    <property type="entry name" value="Slt35-like"/>
    <property type="match status" value="1"/>
</dbReference>
<evidence type="ECO:0000256" key="1">
    <source>
        <dbReference type="SAM" id="MobiDB-lite"/>
    </source>
</evidence>
<feature type="domain" description="Transglycosylase SLT" evidence="4">
    <location>
        <begin position="51"/>
        <end position="342"/>
    </location>
</feature>
<feature type="region of interest" description="Disordered" evidence="1">
    <location>
        <begin position="20"/>
        <end position="48"/>
    </location>
</feature>
<dbReference type="Pfam" id="PF13406">
    <property type="entry name" value="SLT_2"/>
    <property type="match status" value="1"/>
</dbReference>
<keyword evidence="6" id="KW-1185">Reference proteome</keyword>
<organism evidence="5 6">
    <name type="scientific">Spectribacter acetivorans</name>
    <dbReference type="NCBI Taxonomy" id="3075603"/>
    <lineage>
        <taxon>Bacteria</taxon>
        <taxon>Pseudomonadati</taxon>
        <taxon>Pseudomonadota</taxon>
        <taxon>Gammaproteobacteria</taxon>
        <taxon>Salinisphaerales</taxon>
        <taxon>Salinisphaeraceae</taxon>
        <taxon>Spectribacter</taxon>
    </lineage>
</organism>
<dbReference type="InterPro" id="IPR043426">
    <property type="entry name" value="MltB-like"/>
</dbReference>
<evidence type="ECO:0000313" key="5">
    <source>
        <dbReference type="EMBL" id="MDT0619724.1"/>
    </source>
</evidence>
<dbReference type="RefSeq" id="WP_311660343.1">
    <property type="nucleotide sequence ID" value="NZ_JAVRHY010000019.1"/>
</dbReference>
<dbReference type="Gene3D" id="1.10.101.10">
    <property type="entry name" value="PGBD-like superfamily/PGBD"/>
    <property type="match status" value="1"/>
</dbReference>
<dbReference type="InterPro" id="IPR036365">
    <property type="entry name" value="PGBD-like_sf"/>
</dbReference>
<dbReference type="Proteomes" id="UP001259982">
    <property type="component" value="Unassembled WGS sequence"/>
</dbReference>
<dbReference type="InterPro" id="IPR036366">
    <property type="entry name" value="PGBDSf"/>
</dbReference>
<dbReference type="PROSITE" id="PS51257">
    <property type="entry name" value="PROKAR_LIPOPROTEIN"/>
    <property type="match status" value="1"/>
</dbReference>
<dbReference type="InterPro" id="IPR011970">
    <property type="entry name" value="MltB_2"/>
</dbReference>
<sequence>MKYPGTVLAALLVAGCAATPSSNAPAQAANPGKSAEAAASDAQATEPARESFRDWLDGFRGEARDRGIGDATLATALDEAEFLPRVIELDQSQPEFTRQIWDYLDTAASDTRVETGRDRLAEHRDDIEAAAEQYGLQPEILVAIWGLESNYGSNFGDTRTVDSLATLAYEGRRRDFARKQLFAALEILDSGDISADRMRGSWAGAMGHTQFIPTSFQAYAMDGDGDGKRDIWGSIPDVMASTAHYLAEAGWDTGDPWGLEVQLPEGFDYASADGRTRQSASGWAADGVRPASGGSLPQLDDAAIITPAGARGPAFLVGPNFRSILRYNNATSYALAVGRLADRIAGAGPLVAEWPRGLAAMSRDQIEEMQGLLNDAGFDAGTPDGVMGPNTRGALRQFQSSIGLIPDGFPTFALLERLRQTVAES</sequence>
<dbReference type="InterPro" id="IPR031304">
    <property type="entry name" value="SLT_2"/>
</dbReference>
<dbReference type="SUPFAM" id="SSF53955">
    <property type="entry name" value="Lysozyme-like"/>
    <property type="match status" value="1"/>
</dbReference>
<evidence type="ECO:0000313" key="6">
    <source>
        <dbReference type="Proteomes" id="UP001259982"/>
    </source>
</evidence>
<dbReference type="SUPFAM" id="SSF47090">
    <property type="entry name" value="PGBD-like"/>
    <property type="match status" value="1"/>
</dbReference>
<proteinExistence type="predicted"/>
<reference evidence="5 6" key="1">
    <citation type="submission" date="2023-09" db="EMBL/GenBank/DDBJ databases">
        <authorList>
            <person name="Rey-Velasco X."/>
        </authorList>
    </citation>
    <scope>NUCLEOTIDE SEQUENCE [LARGE SCALE GENOMIC DNA]</scope>
    <source>
        <strain evidence="5 6">P385</strain>
    </source>
</reference>
<comment type="caution">
    <text evidence="5">The sequence shown here is derived from an EMBL/GenBank/DDBJ whole genome shotgun (WGS) entry which is preliminary data.</text>
</comment>